<keyword evidence="1" id="KW-0732">Signal</keyword>
<evidence type="ECO:0008006" key="4">
    <source>
        <dbReference type="Google" id="ProtNLM"/>
    </source>
</evidence>
<dbReference type="EMBL" id="MVAB01000001">
    <property type="protein sequence ID" value="OPF87958.1"/>
    <property type="molecule type" value="Genomic_DNA"/>
</dbReference>
<dbReference type="AlphaFoldDB" id="A0A1V4DHJ7"/>
<evidence type="ECO:0000256" key="1">
    <source>
        <dbReference type="SAM" id="SignalP"/>
    </source>
</evidence>
<dbReference type="RefSeq" id="WP_079346881.1">
    <property type="nucleotide sequence ID" value="NZ_MVAB01000001.1"/>
</dbReference>
<name>A0A1V4DHJ7_9ENTE</name>
<evidence type="ECO:0000313" key="3">
    <source>
        <dbReference type="Proteomes" id="UP000189970"/>
    </source>
</evidence>
<evidence type="ECO:0000313" key="2">
    <source>
        <dbReference type="EMBL" id="OPF87958.1"/>
    </source>
</evidence>
<keyword evidence="3" id="KW-1185">Reference proteome</keyword>
<reference evidence="2 3" key="1">
    <citation type="submission" date="2017-02" db="EMBL/GenBank/DDBJ databases">
        <title>Vagococcus cremeus sp. nov., isolated from the small intestine of a marten, Martes flavigula.</title>
        <authorList>
            <person name="Tak E.J."/>
            <person name="Bae J.-W."/>
        </authorList>
    </citation>
    <scope>NUCLEOTIDE SEQUENCE [LARGE SCALE GENOMIC DNA]</scope>
    <source>
        <strain evidence="2 3">D7T301</strain>
    </source>
</reference>
<organism evidence="2 3">
    <name type="scientific">Vagococcus martis</name>
    <dbReference type="NCBI Taxonomy" id="1768210"/>
    <lineage>
        <taxon>Bacteria</taxon>
        <taxon>Bacillati</taxon>
        <taxon>Bacillota</taxon>
        <taxon>Bacilli</taxon>
        <taxon>Lactobacillales</taxon>
        <taxon>Enterococcaceae</taxon>
        <taxon>Vagococcus</taxon>
    </lineage>
</organism>
<comment type="caution">
    <text evidence="2">The sequence shown here is derived from an EMBL/GenBank/DDBJ whole genome shotgun (WGS) entry which is preliminary data.</text>
</comment>
<dbReference type="Proteomes" id="UP000189970">
    <property type="component" value="Unassembled WGS sequence"/>
</dbReference>
<accession>A0A1V4DHJ7</accession>
<feature type="chain" id="PRO_5010703001" description="WxL domain-containing protein" evidence="1">
    <location>
        <begin position="24"/>
        <end position="772"/>
    </location>
</feature>
<gene>
    <name evidence="2" type="ORF">BW731_07125</name>
</gene>
<feature type="signal peptide" evidence="1">
    <location>
        <begin position="1"/>
        <end position="23"/>
    </location>
</feature>
<sequence>MKKIISISLLINFYILCPIFSFAENITDTTSTADGNTYYSSNNSMIETKNSLTTETINDKESTLSSSSDYLSKEKKAYFEQANLVMSTSLTGNGTVASPFKVYNADHLATVAKMINDSSYTTTTNSGTVYINLMSDITLDGNMINFINNRNPIIIDGATNHNNVNNFSIFFTGNSTSGYGLFSLGSANMTITFKNINFGSKEFAKNNYYGFCQTTKANNTINIQDVNYYAEEGGQPFYSTGSNSVLNFIGYNTFVVTSNGVSNQEFAEFSGAINFKEDSKTAIVQKTNTSLAFIWIHSNLTMNVESNAEVFIQSGKTELFYPSKPASLNIDSKAKFTYLFDNKLTYIDPSTVFADPSTYQYITVTGNTGATSNNFFDSNSTLDIFIDEQAQLNFITSNLPFQTGKLVINSQDSSSVKFMNQTQTNPALNSKNTSIDIKNSTTNNTIYNFRKSPNKNGDPISELVLPNKSSETLTNNLSNYNVLAFEPAVKVGGVSAMGSSGFDVESKTPFSKITSQLTDVSSTLDSHYTYKAQYYITSDTNNILSDTTLNNLYKDTVQVATHIDGSINKPVNTIPSTPTITSDKTTSATLNHLFSGMYIIYGRLAVINTSDNQTFYTTWNHLSTEIKPYQAVTLPTLIDINADVNYRSVNNKPELIFNNKTTYPISNQSNQIINIKPTLLIEKNQNNIDIVPDKPNINNDKKKLQLQLISNPYNLQWNLGDLTSLQSLELQPYWDTSHNKTNFNLGGAYSGPYLTTSPATLNYTVVFSINPK</sequence>
<protein>
    <recommendedName>
        <fullName evidence="4">WxL domain-containing protein</fullName>
    </recommendedName>
</protein>
<proteinExistence type="predicted"/>